<dbReference type="Gene3D" id="3.60.40.10">
    <property type="entry name" value="PPM-type phosphatase domain"/>
    <property type="match status" value="1"/>
</dbReference>
<evidence type="ECO:0008006" key="4">
    <source>
        <dbReference type="Google" id="ProtNLM"/>
    </source>
</evidence>
<dbReference type="SUPFAM" id="SSF81606">
    <property type="entry name" value="PP2C-like"/>
    <property type="match status" value="1"/>
</dbReference>
<protein>
    <recommendedName>
        <fullName evidence="4">PPM-type phosphatase domain-containing protein</fullName>
    </recommendedName>
</protein>
<reference evidence="2 3" key="1">
    <citation type="submission" date="2020-10" db="EMBL/GenBank/DDBJ databases">
        <title>The Coptis chinensis genome and diversification of protoberbering-type alkaloids.</title>
        <authorList>
            <person name="Wang B."/>
            <person name="Shu S."/>
            <person name="Song C."/>
            <person name="Liu Y."/>
        </authorList>
    </citation>
    <scope>NUCLEOTIDE SEQUENCE [LARGE SCALE GENOMIC DNA]</scope>
    <source>
        <strain evidence="2">HL-2020</strain>
        <tissue evidence="2">Leaf</tissue>
    </source>
</reference>
<feature type="compositionally biased region" description="Polar residues" evidence="1">
    <location>
        <begin position="284"/>
        <end position="306"/>
    </location>
</feature>
<sequence length="334" mass="35588">MLKSGQPCALSRPIPLCSRVAYPSDVADSQVDSEINLNASSRWMEIAKCLYFDELVESVTCIGNGSSKGIVCGVVKDFSGPTSRSTTCIAIVPNNRVVVANAGDNHCVISRKGRTTSLLVIERLVESTFASSLPRCSCKAEYSSSAWHEGLDTKERTRKAGNVFSLALKPSPFEIVQQRSGPSTSNSITRPAAVRQATPQRQAAANQRKTASTPLAVAKKQTSSDSFAVVKRISASASKQTTLINKPPLPPEGSTKEPSTSECSTSEVPETLLSVGNGLEGDKTSSNSEAVQPQNGFTTPTPSGSRFNVLEEAYSVLQKANWADLAEEDDEAIL</sequence>
<feature type="compositionally biased region" description="Polar residues" evidence="1">
    <location>
        <begin position="256"/>
        <end position="268"/>
    </location>
</feature>
<gene>
    <name evidence="2" type="ORF">IFM89_033732</name>
</gene>
<feature type="region of interest" description="Disordered" evidence="1">
    <location>
        <begin position="175"/>
        <end position="218"/>
    </location>
</feature>
<feature type="compositionally biased region" description="Polar residues" evidence="1">
    <location>
        <begin position="177"/>
        <end position="189"/>
    </location>
</feature>
<evidence type="ECO:0000313" key="2">
    <source>
        <dbReference type="EMBL" id="KAF9590314.1"/>
    </source>
</evidence>
<feature type="compositionally biased region" description="Polar residues" evidence="1">
    <location>
        <begin position="197"/>
        <end position="213"/>
    </location>
</feature>
<proteinExistence type="predicted"/>
<keyword evidence="3" id="KW-1185">Reference proteome</keyword>
<dbReference type="Proteomes" id="UP000631114">
    <property type="component" value="Unassembled WGS sequence"/>
</dbReference>
<comment type="caution">
    <text evidence="2">The sequence shown here is derived from an EMBL/GenBank/DDBJ whole genome shotgun (WGS) entry which is preliminary data.</text>
</comment>
<dbReference type="EMBL" id="JADFTS010000009">
    <property type="protein sequence ID" value="KAF9590314.1"/>
    <property type="molecule type" value="Genomic_DNA"/>
</dbReference>
<dbReference type="OrthoDB" id="10264738at2759"/>
<dbReference type="InterPro" id="IPR036457">
    <property type="entry name" value="PPM-type-like_dom_sf"/>
</dbReference>
<accession>A0A835H0W7</accession>
<evidence type="ECO:0000313" key="3">
    <source>
        <dbReference type="Proteomes" id="UP000631114"/>
    </source>
</evidence>
<name>A0A835H0W7_9MAGN</name>
<feature type="region of interest" description="Disordered" evidence="1">
    <location>
        <begin position="240"/>
        <end position="306"/>
    </location>
</feature>
<organism evidence="2 3">
    <name type="scientific">Coptis chinensis</name>
    <dbReference type="NCBI Taxonomy" id="261450"/>
    <lineage>
        <taxon>Eukaryota</taxon>
        <taxon>Viridiplantae</taxon>
        <taxon>Streptophyta</taxon>
        <taxon>Embryophyta</taxon>
        <taxon>Tracheophyta</taxon>
        <taxon>Spermatophyta</taxon>
        <taxon>Magnoliopsida</taxon>
        <taxon>Ranunculales</taxon>
        <taxon>Ranunculaceae</taxon>
        <taxon>Coptidoideae</taxon>
        <taxon>Coptis</taxon>
    </lineage>
</organism>
<dbReference type="AlphaFoldDB" id="A0A835H0W7"/>
<evidence type="ECO:0000256" key="1">
    <source>
        <dbReference type="SAM" id="MobiDB-lite"/>
    </source>
</evidence>